<sequence length="214" mass="23320">MSRIRAFFTALNLHLAAVALLLIVDVVFGIRVVLAQRAIHSDESPAFTAKEIHYGQLQAQMGHIQNLPAKVRQARKDADKFIGDRIAPNDSTIAGELGNLAAKENVQLTNAQYTMTPASDGLTQVRIDASLSGQYAPLMHFINDLERDKNHVFFIISGIALNGQQGGLVNLRLRVDTYMSAAAGSPPPSSSSDESDMNASAMLHFPLPEVRAWR</sequence>
<dbReference type="Gene3D" id="3.30.70.60">
    <property type="match status" value="1"/>
</dbReference>
<dbReference type="AlphaFoldDB" id="A0A7V4XT70"/>
<dbReference type="InterPro" id="IPR014717">
    <property type="entry name" value="Transl_elong_EF1B/ribsomal_bS6"/>
</dbReference>
<proteinExistence type="predicted"/>
<name>A0A7V4XT70_9BACT</name>
<gene>
    <name evidence="1" type="ORF">ENW50_07085</name>
</gene>
<comment type="caution">
    <text evidence="1">The sequence shown here is derived from an EMBL/GenBank/DDBJ whole genome shotgun (WGS) entry which is preliminary data.</text>
</comment>
<accession>A0A7V4XT70</accession>
<dbReference type="EMBL" id="DTKL01000041">
    <property type="protein sequence ID" value="HGY94435.1"/>
    <property type="molecule type" value="Genomic_DNA"/>
</dbReference>
<reference evidence="1" key="1">
    <citation type="journal article" date="2020" name="mSystems">
        <title>Genome- and Community-Level Interaction Insights into Carbon Utilization and Element Cycling Functions of Hydrothermarchaeota in Hydrothermal Sediment.</title>
        <authorList>
            <person name="Zhou Z."/>
            <person name="Liu Y."/>
            <person name="Xu W."/>
            <person name="Pan J."/>
            <person name="Luo Z.H."/>
            <person name="Li M."/>
        </authorList>
    </citation>
    <scope>NUCLEOTIDE SEQUENCE [LARGE SCALE GENOMIC DNA]</scope>
    <source>
        <strain evidence="1">SpSt-855</strain>
    </source>
</reference>
<protein>
    <submittedName>
        <fullName evidence="1">Uncharacterized protein</fullName>
    </submittedName>
</protein>
<evidence type="ECO:0000313" key="1">
    <source>
        <dbReference type="EMBL" id="HGY94435.1"/>
    </source>
</evidence>
<organism evidence="1">
    <name type="scientific">Acidobacterium capsulatum</name>
    <dbReference type="NCBI Taxonomy" id="33075"/>
    <lineage>
        <taxon>Bacteria</taxon>
        <taxon>Pseudomonadati</taxon>
        <taxon>Acidobacteriota</taxon>
        <taxon>Terriglobia</taxon>
        <taxon>Terriglobales</taxon>
        <taxon>Acidobacteriaceae</taxon>
        <taxon>Acidobacterium</taxon>
    </lineage>
</organism>